<reference evidence="3 4" key="1">
    <citation type="submission" date="2016-10" db="EMBL/GenBank/DDBJ databases">
        <authorList>
            <person name="de Groot N.N."/>
        </authorList>
    </citation>
    <scope>NUCLEOTIDE SEQUENCE [LARGE SCALE GENOMIC DNA]</scope>
    <source>
        <strain evidence="3 4">DSM 28010</strain>
    </source>
</reference>
<dbReference type="InterPro" id="IPR036188">
    <property type="entry name" value="FAD/NAD-bd_sf"/>
</dbReference>
<evidence type="ECO:0000256" key="1">
    <source>
        <dbReference type="ARBA" id="ARBA00023002"/>
    </source>
</evidence>
<dbReference type="PANTHER" id="PTHR13847:SF287">
    <property type="entry name" value="FAD-DEPENDENT OXIDOREDUCTASE DOMAIN-CONTAINING PROTEIN 1"/>
    <property type="match status" value="1"/>
</dbReference>
<proteinExistence type="predicted"/>
<keyword evidence="1" id="KW-0560">Oxidoreductase</keyword>
<dbReference type="RefSeq" id="WP_090029520.1">
    <property type="nucleotide sequence ID" value="NZ_FNEB01000008.1"/>
</dbReference>
<dbReference type="Pfam" id="PF01266">
    <property type="entry name" value="DAO"/>
    <property type="match status" value="1"/>
</dbReference>
<accession>A0A1G8QWY2</accession>
<evidence type="ECO:0000313" key="3">
    <source>
        <dbReference type="EMBL" id="SDJ09252.1"/>
    </source>
</evidence>
<dbReference type="GO" id="GO:0005737">
    <property type="term" value="C:cytoplasm"/>
    <property type="evidence" value="ECO:0007669"/>
    <property type="project" value="TreeGrafter"/>
</dbReference>
<dbReference type="PANTHER" id="PTHR13847">
    <property type="entry name" value="SARCOSINE DEHYDROGENASE-RELATED"/>
    <property type="match status" value="1"/>
</dbReference>
<dbReference type="Gene3D" id="3.50.50.60">
    <property type="entry name" value="FAD/NAD(P)-binding domain"/>
    <property type="match status" value="1"/>
</dbReference>
<gene>
    <name evidence="3" type="ORF">SAMN05421850_108133</name>
</gene>
<dbReference type="EMBL" id="FNEB01000008">
    <property type="protein sequence ID" value="SDJ09252.1"/>
    <property type="molecule type" value="Genomic_DNA"/>
</dbReference>
<keyword evidence="4" id="KW-1185">Reference proteome</keyword>
<dbReference type="OrthoDB" id="7421214at2"/>
<evidence type="ECO:0000313" key="4">
    <source>
        <dbReference type="Proteomes" id="UP000199340"/>
    </source>
</evidence>
<protein>
    <submittedName>
        <fullName evidence="3">Glycine/D-amino acid oxidase</fullName>
    </submittedName>
</protein>
<feature type="domain" description="FAD dependent oxidoreductase" evidence="2">
    <location>
        <begin position="3"/>
        <end position="335"/>
    </location>
</feature>
<dbReference type="SUPFAM" id="SSF51905">
    <property type="entry name" value="FAD/NAD(P)-binding domain"/>
    <property type="match status" value="1"/>
</dbReference>
<dbReference type="STRING" id="490829.SAMN05421850_108133"/>
<dbReference type="Proteomes" id="UP000199340">
    <property type="component" value="Unassembled WGS sequence"/>
</dbReference>
<evidence type="ECO:0000259" key="2">
    <source>
        <dbReference type="Pfam" id="PF01266"/>
    </source>
</evidence>
<dbReference type="Gene3D" id="3.30.9.10">
    <property type="entry name" value="D-Amino Acid Oxidase, subunit A, domain 2"/>
    <property type="match status" value="1"/>
</dbReference>
<organism evidence="3 4">
    <name type="scientific">Lutimaribacter saemankumensis</name>
    <dbReference type="NCBI Taxonomy" id="490829"/>
    <lineage>
        <taxon>Bacteria</taxon>
        <taxon>Pseudomonadati</taxon>
        <taxon>Pseudomonadota</taxon>
        <taxon>Alphaproteobacteria</taxon>
        <taxon>Rhodobacterales</taxon>
        <taxon>Roseobacteraceae</taxon>
        <taxon>Lutimaribacter</taxon>
    </lineage>
</organism>
<dbReference type="AlphaFoldDB" id="A0A1G8QWY2"/>
<sequence length="361" mass="37914">MQDFLIIGGGIAGISAAARLSGLGSVTLLEAEESLAYHASGRSAAMFLESYGNTVVRALNSASADYLRHAHGGVLSPRPMMLLGAADEAEGFAAQAADMGLERITLDEAAARWPLLDRSHTAHAALREDTCDLDTDLFIQNFLREARAAGAKVVTRARVEAISRAPSGWQVRAGGQDHEGRVLVNAAGAWADQVAGLAGVAPIGIQPYRRSMARIALPEGMDPSGWAFVDGVGDRWYAKPDAGALIVSPGDEDPMEPHDAWADDMVLAEGLARYQDFSTAPVERMIANWAGLRSFAPDRALVIGRDAGAPDFLWMAGQGGYGFQTAAAASELLAQTAGGATTTLDPEIVAALSPARFAKTN</sequence>
<dbReference type="InterPro" id="IPR006076">
    <property type="entry name" value="FAD-dep_OxRdtase"/>
</dbReference>
<dbReference type="GO" id="GO:0016491">
    <property type="term" value="F:oxidoreductase activity"/>
    <property type="evidence" value="ECO:0007669"/>
    <property type="project" value="UniProtKB-KW"/>
</dbReference>
<name>A0A1G8QWY2_9RHOB</name>